<accession>A0A4P9Y1Q4</accession>
<evidence type="ECO:0000259" key="1">
    <source>
        <dbReference type="PROSITE" id="PS50280"/>
    </source>
</evidence>
<dbReference type="SMART" id="SM00317">
    <property type="entry name" value="SET"/>
    <property type="match status" value="1"/>
</dbReference>
<dbReference type="AlphaFoldDB" id="A0A4P9Y1Q4"/>
<dbReference type="OrthoDB" id="6141102at2759"/>
<evidence type="ECO:0000313" key="3">
    <source>
        <dbReference type="Proteomes" id="UP000267251"/>
    </source>
</evidence>
<dbReference type="Proteomes" id="UP000267251">
    <property type="component" value="Unassembled WGS sequence"/>
</dbReference>
<proteinExistence type="predicted"/>
<protein>
    <recommendedName>
        <fullName evidence="1">SET domain-containing protein</fullName>
    </recommendedName>
</protein>
<dbReference type="EMBL" id="KZ988245">
    <property type="protein sequence ID" value="RKP12673.1"/>
    <property type="molecule type" value="Genomic_DNA"/>
</dbReference>
<dbReference type="InterPro" id="IPR001214">
    <property type="entry name" value="SET_dom"/>
</dbReference>
<dbReference type="Pfam" id="PF00856">
    <property type="entry name" value="SET"/>
    <property type="match status" value="1"/>
</dbReference>
<dbReference type="InterPro" id="IPR046341">
    <property type="entry name" value="SET_dom_sf"/>
</dbReference>
<keyword evidence="3" id="KW-1185">Reference proteome</keyword>
<dbReference type="PROSITE" id="PS50280">
    <property type="entry name" value="SET"/>
    <property type="match status" value="1"/>
</dbReference>
<evidence type="ECO:0000313" key="2">
    <source>
        <dbReference type="EMBL" id="RKP12673.1"/>
    </source>
</evidence>
<dbReference type="Gene3D" id="2.170.270.10">
    <property type="entry name" value="SET domain"/>
    <property type="match status" value="1"/>
</dbReference>
<dbReference type="SUPFAM" id="SSF82199">
    <property type="entry name" value="SET domain"/>
    <property type="match status" value="1"/>
</dbReference>
<sequence>MAHWYLKDLTRQFNVYPLTTCVWDPDLQPHLQPQGKAAPMAHTPLAESLRAIRALQKYRPYLATRLGKGQTEADPRTYIRWVSDDVGWGLFAEQAIPAGAPVGIYVGIRTNKTEDTDYAWKYNPRGPVFDPQGRTILVFVDSLYAGNELRFVNHGDGPRYDDQGGLLNTPIANARSMHVPWKGHWEIVYEAIQDIAVHEQILVDYGPAYWSSRAEAL</sequence>
<feature type="domain" description="SET" evidence="1">
    <location>
        <begin position="75"/>
        <end position="206"/>
    </location>
</feature>
<gene>
    <name evidence="2" type="ORF">BJ684DRAFT_16864</name>
</gene>
<organism evidence="2 3">
    <name type="scientific">Piptocephalis cylindrospora</name>
    <dbReference type="NCBI Taxonomy" id="1907219"/>
    <lineage>
        <taxon>Eukaryota</taxon>
        <taxon>Fungi</taxon>
        <taxon>Fungi incertae sedis</taxon>
        <taxon>Zoopagomycota</taxon>
        <taxon>Zoopagomycotina</taxon>
        <taxon>Zoopagomycetes</taxon>
        <taxon>Zoopagales</taxon>
        <taxon>Piptocephalidaceae</taxon>
        <taxon>Piptocephalis</taxon>
    </lineage>
</organism>
<reference evidence="3" key="1">
    <citation type="journal article" date="2018" name="Nat. Microbiol.">
        <title>Leveraging single-cell genomics to expand the fungal tree of life.</title>
        <authorList>
            <person name="Ahrendt S.R."/>
            <person name="Quandt C.A."/>
            <person name="Ciobanu D."/>
            <person name="Clum A."/>
            <person name="Salamov A."/>
            <person name="Andreopoulos B."/>
            <person name="Cheng J.F."/>
            <person name="Woyke T."/>
            <person name="Pelin A."/>
            <person name="Henrissat B."/>
            <person name="Reynolds N.K."/>
            <person name="Benny G.L."/>
            <person name="Smith M.E."/>
            <person name="James T.Y."/>
            <person name="Grigoriev I.V."/>
        </authorList>
    </citation>
    <scope>NUCLEOTIDE SEQUENCE [LARGE SCALE GENOMIC DNA]</scope>
</reference>
<name>A0A4P9Y1Q4_9FUNG</name>